<dbReference type="AlphaFoldDB" id="A0A2A2B0R6"/>
<dbReference type="SUPFAM" id="SSF53756">
    <property type="entry name" value="UDP-Glycosyltransferase/glycogen phosphorylase"/>
    <property type="match status" value="1"/>
</dbReference>
<keyword evidence="4" id="KW-0808">Transferase</keyword>
<evidence type="ECO:0000313" key="5">
    <source>
        <dbReference type="Proteomes" id="UP000218439"/>
    </source>
</evidence>
<dbReference type="InterPro" id="IPR050194">
    <property type="entry name" value="Glycosyltransferase_grp1"/>
</dbReference>
<dbReference type="Pfam" id="PF13579">
    <property type="entry name" value="Glyco_trans_4_4"/>
    <property type="match status" value="1"/>
</dbReference>
<sequence length="684" mass="75631">MTMGMGPPQPDAAAPPGTQPEAAPLRILHIGKFYPPDLGGMETYLADLMAQQRGDGVDARALVHGTPRADDPPWLRRLRVHIRLIFTPIALGFPWAIARSLKTFCPDVLHLHMPNVAVFWLLLSRRARRIPWVVHWHSDVTFQPQQRALALAYRLYRPFEQAVLAHARFVIATSPPYLQASAALRDWRDKCVAIPLGLQQQAPTPQGALPQATTNATNTADATAATPWTAGRLRILSVGRLTYYKGFETLARAIAARPDMQLRIVGDGDLRQSLQALIEQLHAQGQSADIQLLGSVSEARKHQLLAECDVFALASRERTEAFGLALLEAMQFGKPCVVSDLPGSGMPWLIRQSHAGLCVPMDDLSAWRAALQQLHRDASLRARLGQAGQRAARQLFSISANSQHVHSLYTSLMPESQAAQQRATLLAVPMRHMLTVSELDALAQRLHAICAALQPPAQWVLMNEADGGRDVARFLTHWGQARGIAVLHLPQQRSHRLGSLQAALRWALRQGHERLLYLPAPLVQLASQAQAWPALGDAILSLLQQAGSAAPGRGSAQQAAHILQAKPLPGRRDGFTRQASRWLAWLSRARLSPSFDQSLWLLQRPAMQKAHQMRLSLLDQPEMGLLLMARHSGLGIEQLSLPVLNTLPPAPRRPWWQSAWQALNFALGSSLMYLVKRRPRAARR</sequence>
<feature type="domain" description="Glycosyl transferase family 1" evidence="2">
    <location>
        <begin position="231"/>
        <end position="390"/>
    </location>
</feature>
<dbReference type="InterPro" id="IPR028098">
    <property type="entry name" value="Glyco_trans_4-like_N"/>
</dbReference>
<comment type="caution">
    <text evidence="4">The sequence shown here is derived from an EMBL/GenBank/DDBJ whole genome shotgun (WGS) entry which is preliminary data.</text>
</comment>
<organism evidence="4 5">
    <name type="scientific">Vandammella animalimorsus</name>
    <dbReference type="NCBI Taxonomy" id="2029117"/>
    <lineage>
        <taxon>Bacteria</taxon>
        <taxon>Pseudomonadati</taxon>
        <taxon>Pseudomonadota</taxon>
        <taxon>Betaproteobacteria</taxon>
        <taxon>Burkholderiales</taxon>
        <taxon>Comamonadaceae</taxon>
        <taxon>Vandammella</taxon>
    </lineage>
</organism>
<name>A0A2A2B0R6_9BURK</name>
<dbReference type="Gene3D" id="3.40.50.2000">
    <property type="entry name" value="Glycogen Phosphorylase B"/>
    <property type="match status" value="2"/>
</dbReference>
<dbReference type="GO" id="GO:0016757">
    <property type="term" value="F:glycosyltransferase activity"/>
    <property type="evidence" value="ECO:0007669"/>
    <property type="project" value="InterPro"/>
</dbReference>
<dbReference type="PANTHER" id="PTHR45947:SF3">
    <property type="entry name" value="SULFOQUINOVOSYL TRANSFERASE SQD2"/>
    <property type="match status" value="1"/>
</dbReference>
<proteinExistence type="predicted"/>
<reference evidence="4 5" key="1">
    <citation type="submission" date="2017-08" db="EMBL/GenBank/DDBJ databases">
        <title>WGS of Clinical strains of the CDC Group NO-1 linked to zoonotic infections in humans.</title>
        <authorList>
            <person name="Bernier A.-M."/>
            <person name="Bernard K."/>
        </authorList>
    </citation>
    <scope>NUCLEOTIDE SEQUENCE [LARGE SCALE GENOMIC DNA]</scope>
    <source>
        <strain evidence="4 5">NML120219</strain>
    </source>
</reference>
<feature type="region of interest" description="Disordered" evidence="1">
    <location>
        <begin position="1"/>
        <end position="20"/>
    </location>
</feature>
<dbReference type="PANTHER" id="PTHR45947">
    <property type="entry name" value="SULFOQUINOVOSYL TRANSFERASE SQD2"/>
    <property type="match status" value="1"/>
</dbReference>
<dbReference type="InterPro" id="IPR001296">
    <property type="entry name" value="Glyco_trans_1"/>
</dbReference>
<feature type="domain" description="Glycosyltransferase subfamily 4-like N-terminal" evidence="3">
    <location>
        <begin position="39"/>
        <end position="197"/>
    </location>
</feature>
<evidence type="ECO:0000259" key="2">
    <source>
        <dbReference type="Pfam" id="PF00534"/>
    </source>
</evidence>
<protein>
    <submittedName>
        <fullName evidence="4">Glycosyl transferase family 1</fullName>
    </submittedName>
</protein>
<evidence type="ECO:0000259" key="3">
    <source>
        <dbReference type="Pfam" id="PF13579"/>
    </source>
</evidence>
<dbReference type="Proteomes" id="UP000218439">
    <property type="component" value="Unassembled WGS sequence"/>
</dbReference>
<gene>
    <name evidence="4" type="ORF">CK621_03430</name>
</gene>
<accession>A0A2A2B0R6</accession>
<evidence type="ECO:0000313" key="4">
    <source>
        <dbReference type="EMBL" id="PAT43539.1"/>
    </source>
</evidence>
<evidence type="ECO:0000256" key="1">
    <source>
        <dbReference type="SAM" id="MobiDB-lite"/>
    </source>
</evidence>
<dbReference type="EMBL" id="NSJE01000004">
    <property type="protein sequence ID" value="PAT43539.1"/>
    <property type="molecule type" value="Genomic_DNA"/>
</dbReference>
<dbReference type="Pfam" id="PF00534">
    <property type="entry name" value="Glycos_transf_1"/>
    <property type="match status" value="1"/>
</dbReference>